<feature type="transmembrane region" description="Helical" evidence="7">
    <location>
        <begin position="88"/>
        <end position="106"/>
    </location>
</feature>
<keyword evidence="11" id="KW-1185">Reference proteome</keyword>
<accession>K2PMZ8</accession>
<feature type="transmembrane region" description="Helical" evidence="7">
    <location>
        <begin position="517"/>
        <end position="538"/>
    </location>
</feature>
<evidence type="ECO:0000259" key="8">
    <source>
        <dbReference type="Pfam" id="PF12805"/>
    </source>
</evidence>
<keyword evidence="2" id="KW-1003">Cell membrane</keyword>
<dbReference type="STRING" id="555500.I215_15260"/>
<dbReference type="RefSeq" id="WP_008992874.1">
    <property type="nucleotide sequence ID" value="NZ_AMSG01000043.1"/>
</dbReference>
<reference evidence="10 11" key="1">
    <citation type="journal article" date="2012" name="J. Bacteriol.">
        <title>Genome Sequence of Galbibacter marinum Type Strain ck-I2-15.</title>
        <authorList>
            <person name="Lai Q."/>
            <person name="Li C."/>
            <person name="Shao Z."/>
        </authorList>
    </citation>
    <scope>NUCLEOTIDE SEQUENCE [LARGE SCALE GENOMIC DNA]</scope>
    <source>
        <strain evidence="11">ck-I2-15</strain>
    </source>
</reference>
<keyword evidence="5 7" id="KW-0472">Membrane</keyword>
<feature type="transmembrane region" description="Helical" evidence="7">
    <location>
        <begin position="487"/>
        <end position="505"/>
    </location>
</feature>
<keyword evidence="4 7" id="KW-1133">Transmembrane helix</keyword>
<comment type="similarity">
    <text evidence="6">Belongs to the YccS/YhfK family.</text>
</comment>
<feature type="domain" description="Integral membrane bound transporter" evidence="9">
    <location>
        <begin position="408"/>
        <end position="528"/>
    </location>
</feature>
<dbReference type="EMBL" id="AMSG01000043">
    <property type="protein sequence ID" value="EKF53885.1"/>
    <property type="molecule type" value="Genomic_DNA"/>
</dbReference>
<feature type="transmembrane region" description="Helical" evidence="7">
    <location>
        <begin position="449"/>
        <end position="475"/>
    </location>
</feature>
<feature type="domain" description="Integral membrane protein YccS N-terminal" evidence="8">
    <location>
        <begin position="75"/>
        <end position="340"/>
    </location>
</feature>
<dbReference type="OrthoDB" id="8670769at2"/>
<keyword evidence="3 7" id="KW-0812">Transmembrane</keyword>
<dbReference type="Pfam" id="PF12805">
    <property type="entry name" value="FUSC-like"/>
    <property type="match status" value="1"/>
</dbReference>
<dbReference type="PANTHER" id="PTHR30509:SF8">
    <property type="entry name" value="INNER MEMBRANE PROTEIN YCCS"/>
    <property type="match status" value="1"/>
</dbReference>
<evidence type="ECO:0000256" key="6">
    <source>
        <dbReference type="ARBA" id="ARBA00043993"/>
    </source>
</evidence>
<feature type="transmembrane region" description="Helical" evidence="7">
    <location>
        <begin position="20"/>
        <end position="50"/>
    </location>
</feature>
<dbReference type="eggNOG" id="COG1289">
    <property type="taxonomic scope" value="Bacteria"/>
</dbReference>
<evidence type="ECO:0000256" key="4">
    <source>
        <dbReference type="ARBA" id="ARBA00022989"/>
    </source>
</evidence>
<feature type="transmembrane region" description="Helical" evidence="7">
    <location>
        <begin position="135"/>
        <end position="159"/>
    </location>
</feature>
<feature type="transmembrane region" description="Helical" evidence="7">
    <location>
        <begin position="397"/>
        <end position="414"/>
    </location>
</feature>
<evidence type="ECO:0000259" key="9">
    <source>
        <dbReference type="Pfam" id="PF13515"/>
    </source>
</evidence>
<evidence type="ECO:0000256" key="7">
    <source>
        <dbReference type="SAM" id="Phobius"/>
    </source>
</evidence>
<dbReference type="Proteomes" id="UP000007364">
    <property type="component" value="Unassembled WGS sequence"/>
</dbReference>
<protein>
    <submittedName>
        <fullName evidence="10">Uncharacterized protein</fullName>
    </submittedName>
</protein>
<evidence type="ECO:0000256" key="2">
    <source>
        <dbReference type="ARBA" id="ARBA00022475"/>
    </source>
</evidence>
<evidence type="ECO:0000313" key="10">
    <source>
        <dbReference type="EMBL" id="EKF53885.1"/>
    </source>
</evidence>
<feature type="transmembrane region" description="Helical" evidence="7">
    <location>
        <begin position="420"/>
        <end position="437"/>
    </location>
</feature>
<organism evidence="10 11">
    <name type="scientific">Galbibacter marinus</name>
    <dbReference type="NCBI Taxonomy" id="555500"/>
    <lineage>
        <taxon>Bacteria</taxon>
        <taxon>Pseudomonadati</taxon>
        <taxon>Bacteroidota</taxon>
        <taxon>Flavobacteriia</taxon>
        <taxon>Flavobacteriales</taxon>
        <taxon>Flavobacteriaceae</taxon>
        <taxon>Galbibacter</taxon>
    </lineage>
</organism>
<gene>
    <name evidence="10" type="ORF">I215_15260</name>
</gene>
<dbReference type="InterPro" id="IPR032692">
    <property type="entry name" value="YccS_N"/>
</dbReference>
<dbReference type="InterPro" id="IPR049453">
    <property type="entry name" value="Memb_transporter_dom"/>
</dbReference>
<evidence type="ECO:0000256" key="1">
    <source>
        <dbReference type="ARBA" id="ARBA00004651"/>
    </source>
</evidence>
<evidence type="ECO:0000256" key="5">
    <source>
        <dbReference type="ARBA" id="ARBA00023136"/>
    </source>
</evidence>
<evidence type="ECO:0000313" key="11">
    <source>
        <dbReference type="Proteomes" id="UP000007364"/>
    </source>
</evidence>
<dbReference type="AlphaFoldDB" id="K2PMZ8"/>
<comment type="subcellular location">
    <subcellularLocation>
        <location evidence="1">Cell membrane</location>
        <topology evidence="1">Multi-pass membrane protein</topology>
    </subcellularLocation>
</comment>
<evidence type="ECO:0000256" key="3">
    <source>
        <dbReference type="ARBA" id="ARBA00022692"/>
    </source>
</evidence>
<dbReference type="GO" id="GO:0005886">
    <property type="term" value="C:plasma membrane"/>
    <property type="evidence" value="ECO:0007669"/>
    <property type="project" value="UniProtKB-SubCell"/>
</dbReference>
<dbReference type="PANTHER" id="PTHR30509">
    <property type="entry name" value="P-HYDROXYBENZOIC ACID EFFLUX PUMP SUBUNIT-RELATED"/>
    <property type="match status" value="1"/>
</dbReference>
<dbReference type="Pfam" id="PF13515">
    <property type="entry name" value="FUSC_2"/>
    <property type="match status" value="1"/>
</dbReference>
<sequence>MLLKIAQISKTYNFTKGLLISSAAFSAVALCYYLFDITMGISVASGVLIISASDIPGNNKHHLYGMLSSTGLAIINFCLIQYTAVNSYLLFTTTGILVFLNAYIAIYGFRASLISFSGLLTIVISFARPHTGMEILLHAFYILLGGIWYILLTISFGGFRTRQYSEVLLNECMELTAKYLKSRIAAIDPANRRASLREQLNFQNDINEKHESLREILLHQRQRSGGMYSKRRQLLLFIEVIDIHEFAIANPFRYKNYDSGSKQFKAVTSEIASAMDAIADNLLALANNTFDKTEEKSSLPHIEQLIKQAKTAAKTFENSGESPQNHNEVLQLKYLLEYIQVQYKKLKAVRVILRSTNSKNVREINQRDHLKFITAQDYSPKLLLENLSLKSPIFKHCLRLVITVLSGYLIGIYFEIQNAYWIMLTIIVIMRPGYVLTKDRTKQRIIGTIIGGAVAMGIVLLTTNMIVYMIITFIALTLSITMVQQNYKVSAAFVTLTIVFIYAMIAPNALEIIEYRITDTIIGAALASLANIFLWPSWEKESIKTMIEEAIDANKNYLEEVRLFYHNKIELNTSYKVSRKQTFIAMGNLHAGFQRMTQEPKKQRKDLDRIYKIVVTLNSLLSATASLGTYTQIHKTTDASKYFDIYSFAIQNELLHCLNLLTKQNNTVYSELDLEEAKTYLHDTFERLQLVATLDAAETSEVEEQLKEVRIITQQLEWQHSLAVNLHSEIKKYLEQSSL</sequence>
<feature type="transmembrane region" description="Helical" evidence="7">
    <location>
        <begin position="62"/>
        <end position="82"/>
    </location>
</feature>
<name>K2PMZ8_9FLAO</name>
<comment type="caution">
    <text evidence="10">The sequence shown here is derived from an EMBL/GenBank/DDBJ whole genome shotgun (WGS) entry which is preliminary data.</text>
</comment>
<proteinExistence type="inferred from homology"/>